<dbReference type="FunFam" id="1.25.40.10:FF:000333">
    <property type="entry name" value="Pentatricopeptide repeat-containing protein"/>
    <property type="match status" value="1"/>
</dbReference>
<dbReference type="GO" id="GO:0008270">
    <property type="term" value="F:zinc ion binding"/>
    <property type="evidence" value="ECO:0007669"/>
    <property type="project" value="InterPro"/>
</dbReference>
<accession>A0A118JU87</accession>
<dbReference type="Pfam" id="PF14432">
    <property type="entry name" value="DYW_deaminase"/>
    <property type="match status" value="1"/>
</dbReference>
<feature type="repeat" description="PPR" evidence="3">
    <location>
        <begin position="90"/>
        <end position="124"/>
    </location>
</feature>
<dbReference type="Pfam" id="PF20431">
    <property type="entry name" value="E_motif"/>
    <property type="match status" value="1"/>
</dbReference>
<evidence type="ECO:0000313" key="5">
    <source>
        <dbReference type="EMBL" id="KVH92079.1"/>
    </source>
</evidence>
<evidence type="ECO:0000259" key="4">
    <source>
        <dbReference type="Pfam" id="PF14432"/>
    </source>
</evidence>
<organism evidence="5 6">
    <name type="scientific">Cynara cardunculus var. scolymus</name>
    <name type="common">Globe artichoke</name>
    <name type="synonym">Cynara scolymus</name>
    <dbReference type="NCBI Taxonomy" id="59895"/>
    <lineage>
        <taxon>Eukaryota</taxon>
        <taxon>Viridiplantae</taxon>
        <taxon>Streptophyta</taxon>
        <taxon>Embryophyta</taxon>
        <taxon>Tracheophyta</taxon>
        <taxon>Spermatophyta</taxon>
        <taxon>Magnoliopsida</taxon>
        <taxon>eudicotyledons</taxon>
        <taxon>Gunneridae</taxon>
        <taxon>Pentapetalae</taxon>
        <taxon>asterids</taxon>
        <taxon>campanulids</taxon>
        <taxon>Asterales</taxon>
        <taxon>Asteraceae</taxon>
        <taxon>Carduoideae</taxon>
        <taxon>Cardueae</taxon>
        <taxon>Carduinae</taxon>
        <taxon>Cynara</taxon>
    </lineage>
</organism>
<proteinExistence type="inferred from homology"/>
<feature type="repeat" description="PPR" evidence="3">
    <location>
        <begin position="253"/>
        <end position="287"/>
    </location>
</feature>
<evidence type="ECO:0000256" key="2">
    <source>
        <dbReference type="ARBA" id="ARBA00022737"/>
    </source>
</evidence>
<keyword evidence="2" id="KW-0677">Repeat</keyword>
<dbReference type="InterPro" id="IPR046960">
    <property type="entry name" value="PPR_At4g14850-like_plant"/>
</dbReference>
<reference evidence="5 6" key="1">
    <citation type="journal article" date="2016" name="Sci. Rep.">
        <title>The genome sequence of the outbreeding globe artichoke constructed de novo incorporating a phase-aware low-pass sequencing strategy of F1 progeny.</title>
        <authorList>
            <person name="Scaglione D."/>
            <person name="Reyes-Chin-Wo S."/>
            <person name="Acquadro A."/>
            <person name="Froenicke L."/>
            <person name="Portis E."/>
            <person name="Beitel C."/>
            <person name="Tirone M."/>
            <person name="Mauro R."/>
            <person name="Lo Monaco A."/>
            <person name="Mauromicale G."/>
            <person name="Faccioli P."/>
            <person name="Cattivelli L."/>
            <person name="Rieseberg L."/>
            <person name="Michelmore R."/>
            <person name="Lanteri S."/>
        </authorList>
    </citation>
    <scope>NUCLEOTIDE SEQUENCE [LARGE SCALE GENOMIC DNA]</scope>
    <source>
        <strain evidence="5">2C</strain>
    </source>
</reference>
<dbReference type="InterPro" id="IPR032867">
    <property type="entry name" value="DYW_dom"/>
</dbReference>
<gene>
    <name evidence="5" type="ORF">Ccrd_005896</name>
</gene>
<dbReference type="Pfam" id="PF01535">
    <property type="entry name" value="PPR"/>
    <property type="match status" value="5"/>
</dbReference>
<feature type="repeat" description="PPR" evidence="3">
    <location>
        <begin position="222"/>
        <end position="252"/>
    </location>
</feature>
<comment type="caution">
    <text evidence="5">The sequence shown here is derived from an EMBL/GenBank/DDBJ whole genome shotgun (WGS) entry which is preliminary data.</text>
</comment>
<feature type="repeat" description="PPR" evidence="3">
    <location>
        <begin position="491"/>
        <end position="525"/>
    </location>
</feature>
<dbReference type="InterPro" id="IPR011990">
    <property type="entry name" value="TPR-like_helical_dom_sf"/>
</dbReference>
<dbReference type="NCBIfam" id="TIGR00756">
    <property type="entry name" value="PPR"/>
    <property type="match status" value="6"/>
</dbReference>
<feature type="repeat" description="PPR" evidence="3">
    <location>
        <begin position="323"/>
        <end position="353"/>
    </location>
</feature>
<dbReference type="EMBL" id="LEKV01004862">
    <property type="protein sequence ID" value="KVH92079.1"/>
    <property type="molecule type" value="Genomic_DNA"/>
</dbReference>
<dbReference type="FunFam" id="1.25.40.10:FF:000690">
    <property type="entry name" value="Pentatricopeptide repeat-containing protein"/>
    <property type="match status" value="1"/>
</dbReference>
<protein>
    <recommendedName>
        <fullName evidence="4">DYW domain-containing protein</fullName>
    </recommendedName>
</protein>
<feature type="repeat" description="PPR" evidence="3">
    <location>
        <begin position="389"/>
        <end position="424"/>
    </location>
</feature>
<dbReference type="InterPro" id="IPR046848">
    <property type="entry name" value="E_motif"/>
</dbReference>
<evidence type="ECO:0000313" key="6">
    <source>
        <dbReference type="Proteomes" id="UP000243975"/>
    </source>
</evidence>
<comment type="similarity">
    <text evidence="1">Belongs to the PPR family. PCMP-H subfamily.</text>
</comment>
<dbReference type="AlphaFoldDB" id="A0A118JU87"/>
<name>A0A118JU87_CYNCS</name>
<feature type="repeat" description="PPR" evidence="3">
    <location>
        <begin position="191"/>
        <end position="221"/>
    </location>
</feature>
<dbReference type="PANTHER" id="PTHR47926:SF436">
    <property type="entry name" value="PENTATRICOPEPTIDE REPEAT-CONTAINING PROTEIN ELI1, CHLOROPLASTIC-LIKE ISOFORM X2"/>
    <property type="match status" value="1"/>
</dbReference>
<dbReference type="PROSITE" id="PS51375">
    <property type="entry name" value="PPR"/>
    <property type="match status" value="8"/>
</dbReference>
<dbReference type="GO" id="GO:0003729">
    <property type="term" value="F:mRNA binding"/>
    <property type="evidence" value="ECO:0007669"/>
    <property type="project" value="UniProtKB-ARBA"/>
</dbReference>
<evidence type="ECO:0000256" key="3">
    <source>
        <dbReference type="PROSITE-ProRule" id="PRU00708"/>
    </source>
</evidence>
<dbReference type="Proteomes" id="UP000243975">
    <property type="component" value="Unassembled WGS sequence"/>
</dbReference>
<evidence type="ECO:0000256" key="1">
    <source>
        <dbReference type="ARBA" id="ARBA00006643"/>
    </source>
</evidence>
<dbReference type="Gene3D" id="1.25.40.10">
    <property type="entry name" value="Tetratricopeptide repeat domain"/>
    <property type="match status" value="4"/>
</dbReference>
<dbReference type="OMA" id="KCYANPH"/>
<dbReference type="GO" id="GO:0009451">
    <property type="term" value="P:RNA modification"/>
    <property type="evidence" value="ECO:0007669"/>
    <property type="project" value="InterPro"/>
</dbReference>
<dbReference type="Gramene" id="KVH92079">
    <property type="protein sequence ID" value="KVH92079"/>
    <property type="gene ID" value="Ccrd_005896"/>
</dbReference>
<dbReference type="Pfam" id="PF13041">
    <property type="entry name" value="PPR_2"/>
    <property type="match status" value="2"/>
</dbReference>
<feature type="repeat" description="PPR" evidence="3">
    <location>
        <begin position="354"/>
        <end position="388"/>
    </location>
</feature>
<dbReference type="InterPro" id="IPR002885">
    <property type="entry name" value="PPR_rpt"/>
</dbReference>
<keyword evidence="6" id="KW-1185">Reference proteome</keyword>
<dbReference type="PANTHER" id="PTHR47926">
    <property type="entry name" value="PENTATRICOPEPTIDE REPEAT-CONTAINING PROTEIN"/>
    <property type="match status" value="1"/>
</dbReference>
<feature type="domain" description="DYW" evidence="4">
    <location>
        <begin position="569"/>
        <end position="632"/>
    </location>
</feature>
<sequence>MNAATTTTTVEPPYHHLPTNNLTQKSLLNLLTTKCTTSLHHLKQTHALILKTNHFQHHFISGSLIKSYANPSFNTFDSSLQLFHQVPNPNVFVWNSVIKGCFDNSKPCLALLFYSKMVGLDSKPNKFTYPMLFKACMVVKSVEEGAQIHCHVVKNGFMEDGYVKSAGIQMYSSFGRLIEARMILDFNGESDVICFNAMIDGYLKHGEIESAKALFEVTMKKNVGSWNAMVSGLAKCGMVEAAREVFDAMPERDDISWSAMIDGYNKNGCFKEALEVFRAMQREKLRPKRFVLSSVASACANVGSLDQGKWIHAYIRRNSIELDGVLGTALLDMYAKLGRLDLAWDVFETMKSKEVSSWNAMIGGLAIHGRAKDAIELFSQMENEKLKPDEITFVGLLNACAHGGLVDEGLEYFNRMEAVHGVEPTVQHYGCVVDLLGRIGWLAEAEELISRMPMTPSPAVWGALLGACRVHGNIEMGERIGKMLIELEPQNGGRYALLSNIYAKAGRWEDVEKLRALMKEKGVKTSTGRSTIDLGGVVHEFKVGEGAHPRTREIYEMVEEMIAKLEKDGYVPKTSEVLFDIDEDEKETTLWRHSEKLAIAFGLISTSTGTPIRITKNLRMCEDCHSASACLIRAAGIEGTAEVLEKQLASELSKMTLEEALKFARVFSHFLSLMGIAETHHRFIIHSLLSYPLNQFTD</sequence>